<gene>
    <name evidence="2" type="ORF">JCM17207_11550</name>
</gene>
<reference evidence="2" key="1">
    <citation type="journal article" date="2022" name="Int. J. Syst. Evol. Microbiol.">
        <title>Genome-based, phenotypic and chemotaxonomic classification of Faecalibacterium strains: proposal of three novel species Faecalibacterium duncaniae sp. nov., Faecalibacterium hattorii sp. nov. and Faecalibacterium gallinarum sp. nov. .</title>
        <authorList>
            <person name="Sakamoto M."/>
            <person name="Sakurai N."/>
            <person name="Tanno H."/>
            <person name="Iino T."/>
            <person name="Ohkuma M."/>
            <person name="Endo A."/>
        </authorList>
    </citation>
    <scope>NUCLEOTIDE SEQUENCE</scope>
    <source>
        <strain evidence="2">JCM 17207</strain>
    </source>
</reference>
<dbReference type="GO" id="GO:0008236">
    <property type="term" value="F:serine-type peptidase activity"/>
    <property type="evidence" value="ECO:0007669"/>
    <property type="project" value="InterPro"/>
</dbReference>
<feature type="domain" description="Tail specific protease" evidence="1">
    <location>
        <begin position="196"/>
        <end position="397"/>
    </location>
</feature>
<dbReference type="SUPFAM" id="SSF52096">
    <property type="entry name" value="ClpP/crotonase"/>
    <property type="match status" value="1"/>
</dbReference>
<dbReference type="RefSeq" id="WP_238316727.1">
    <property type="nucleotide sequence ID" value="NZ_BQKV01000036.1"/>
</dbReference>
<dbReference type="GO" id="GO:0006508">
    <property type="term" value="P:proteolysis"/>
    <property type="evidence" value="ECO:0007669"/>
    <property type="project" value="InterPro"/>
</dbReference>
<evidence type="ECO:0000313" key="3">
    <source>
        <dbReference type="Proteomes" id="UP001055185"/>
    </source>
</evidence>
<dbReference type="InterPro" id="IPR005151">
    <property type="entry name" value="Tail-specific_protease"/>
</dbReference>
<dbReference type="AlphaFoldDB" id="A0AA37MYX5"/>
<sequence length="422" mass="47689">MESNKLLNDLFLTMRNDYAGWTAKQARHNPSPFVTMLGQAYYDRRMSSLLVLQAVNQYCAGMRDRNLSFALAESESYHPFSRGFTVRRSLEGMFVDGVTQELRLQPGDQVLAINRTAPERIVKNLPNPLLGSDEPEREQWNGYLKMAKHLTVRHSDGQEETLELAAYPLDRPAAGFVQLLPGGTVLLNPGCLDDPDAVQRLIDKNRQLLDGCPRLILDLRRNPGGCEEALLPLLPYLAHRDATIGELFGDRRIRTNYTKMNCSRMIHTLRPYLTAADSEVQAMARELIAHYTAMSGQGWVEETEELCAPAQTMIPRRGPEEVILLTDTWCEKEAELLVQIAHKEGRAFLLGRPTMGTLDYRTPVQVRYDEFTFTYPMSRTMASCEGHGVDEIGISPDDLVPWTSLECTQDLLLVRAMQHSFS</sequence>
<dbReference type="Proteomes" id="UP001055185">
    <property type="component" value="Unassembled WGS sequence"/>
</dbReference>
<protein>
    <recommendedName>
        <fullName evidence="1">Tail specific protease domain-containing protein</fullName>
    </recommendedName>
</protein>
<comment type="caution">
    <text evidence="2">The sequence shown here is derived from an EMBL/GenBank/DDBJ whole genome shotgun (WGS) entry which is preliminary data.</text>
</comment>
<dbReference type="EMBL" id="BQKV01000036">
    <property type="protein sequence ID" value="GJN64530.1"/>
    <property type="molecule type" value="Genomic_DNA"/>
</dbReference>
<name>A0AA37MYX5_9FIRM</name>
<accession>A0AA37MYX5</accession>
<dbReference type="Pfam" id="PF03572">
    <property type="entry name" value="Peptidase_S41"/>
    <property type="match status" value="1"/>
</dbReference>
<dbReference type="Gene3D" id="3.90.226.10">
    <property type="entry name" value="2-enoyl-CoA Hydratase, Chain A, domain 1"/>
    <property type="match status" value="1"/>
</dbReference>
<evidence type="ECO:0000259" key="1">
    <source>
        <dbReference type="Pfam" id="PF03572"/>
    </source>
</evidence>
<keyword evidence="3" id="KW-1185">Reference proteome</keyword>
<proteinExistence type="predicted"/>
<organism evidence="2 3">
    <name type="scientific">Faecalibacterium gallinarum</name>
    <dbReference type="NCBI Taxonomy" id="2903556"/>
    <lineage>
        <taxon>Bacteria</taxon>
        <taxon>Bacillati</taxon>
        <taxon>Bacillota</taxon>
        <taxon>Clostridia</taxon>
        <taxon>Eubacteriales</taxon>
        <taxon>Oscillospiraceae</taxon>
        <taxon>Faecalibacterium</taxon>
    </lineage>
</organism>
<dbReference type="InterPro" id="IPR029045">
    <property type="entry name" value="ClpP/crotonase-like_dom_sf"/>
</dbReference>
<evidence type="ECO:0000313" key="2">
    <source>
        <dbReference type="EMBL" id="GJN64530.1"/>
    </source>
</evidence>